<dbReference type="InterPro" id="IPR032979">
    <property type="entry name" value="ENGase"/>
</dbReference>
<evidence type="ECO:0000313" key="3">
    <source>
        <dbReference type="Proteomes" id="UP000694888"/>
    </source>
</evidence>
<name>A0ABM0JYA4_APLCA</name>
<dbReference type="PANTHER" id="PTHR13246">
    <property type="entry name" value="ENDO BETA N-ACETYLGLUCOSAMINIDASE"/>
    <property type="match status" value="1"/>
</dbReference>
<accession>A0ABM0JYA4</accession>
<evidence type="ECO:0000313" key="4">
    <source>
        <dbReference type="RefSeq" id="XP_005104407.1"/>
    </source>
</evidence>
<dbReference type="Proteomes" id="UP000694888">
    <property type="component" value="Unplaced"/>
</dbReference>
<dbReference type="Gene3D" id="2.60.120.260">
    <property type="entry name" value="Galactose-binding domain-like"/>
    <property type="match status" value="1"/>
</dbReference>
<sequence>MSGRYEIDECGNAVFEPFDSLAAVLSWSSSQESKSSCRSSPVKFRSQLRKRTVKVQSMKVTEKGGQSTEKPASSNLEAQVLVCHDMYGGYLNDRYTFGAKGAPSYRFYHWHLIDTFVYFSHRFITVPPLGWICAAHKEGVTVLGTVITEWDDGAKICQELLSSKSSIDKFTTKLAEIADFYNFDGWLINIENPIQPDQVSALQSFVSQLTEKCHAVLESPKVLWYDSVINTGELIWQDELNPKNEMFFDVCDGIFLNYLMTEEKLQRSKSLACKKGRQFDVYAGIDVFGRGTPCGGGFNCQEDLALIMSQGLSCAIFAQGWVFEHLGPESFDSNEIMFWGLLRKHLDPKPLTVPFSSSFCQGYGNKFFLNGQVIDSFPWQDLSLQQVQPNFTHSQFVRYTITKVPVAQTSKNKTAESKDGKVESGTDDFERGEPDQNATGPEATKRCSTDEAESMSTAQSAAVKDTVDEGTAVEKFSCEVSSEVWHPNQPKMEVDLSDAYQGGSCLRLSISNVADTGAQAVVFRLFKLHVEAATCKSLMFSVIWKVPSGAELPFGFVVSENSKDGNAKRVVVCTEQLLSSSVQQRLARGMISGMISGDAGVESGTEFHYVTCVTEAAACGWKQSAFSLDLDLLRMSGVLVFTEMTIGFLMVPFLCENRATCRHPTRVVQLGQIQVSVDISKESREDDPKITRAALVKAKVNHKLCSAKISDLVCHPSSSPVDGVSKVHRPAEGASLELDSDAIVSSRVILPAYLADVTTSSVVLSEQSIDLTEPESKDIEPYTLCFLQWEMPSGPVDYFLIYIVDEASNSQNLLGHSVLNSFVWKPSPEFMGASQKFFIHPIFTNTS</sequence>
<dbReference type="InterPro" id="IPR005201">
    <property type="entry name" value="TIM_ENGase"/>
</dbReference>
<dbReference type="GeneID" id="101863364"/>
<reference evidence="4" key="1">
    <citation type="submission" date="2025-08" db="UniProtKB">
        <authorList>
            <consortium name="RefSeq"/>
        </authorList>
    </citation>
    <scope>IDENTIFICATION</scope>
</reference>
<feature type="domain" description="Cytosolic endo-beta-N-acetylglucosaminidase TIM barrel" evidence="2">
    <location>
        <begin position="92"/>
        <end position="367"/>
    </location>
</feature>
<feature type="compositionally biased region" description="Basic and acidic residues" evidence="1">
    <location>
        <begin position="413"/>
        <end position="434"/>
    </location>
</feature>
<dbReference type="PANTHER" id="PTHR13246:SF1">
    <property type="entry name" value="CYTOSOLIC ENDO-BETA-N-ACETYLGLUCOSAMINIDASE"/>
    <property type="match status" value="1"/>
</dbReference>
<dbReference type="Gene3D" id="3.20.20.80">
    <property type="entry name" value="Glycosidases"/>
    <property type="match status" value="1"/>
</dbReference>
<evidence type="ECO:0000259" key="2">
    <source>
        <dbReference type="Pfam" id="PF03644"/>
    </source>
</evidence>
<protein>
    <submittedName>
        <fullName evidence="4">Uncharacterized protein LOC101863364 isoform X1</fullName>
    </submittedName>
</protein>
<evidence type="ECO:0000256" key="1">
    <source>
        <dbReference type="SAM" id="MobiDB-lite"/>
    </source>
</evidence>
<dbReference type="CDD" id="cd06547">
    <property type="entry name" value="GH85_ENGase"/>
    <property type="match status" value="1"/>
</dbReference>
<organism evidence="3 4">
    <name type="scientific">Aplysia californica</name>
    <name type="common">California sea hare</name>
    <dbReference type="NCBI Taxonomy" id="6500"/>
    <lineage>
        <taxon>Eukaryota</taxon>
        <taxon>Metazoa</taxon>
        <taxon>Spiralia</taxon>
        <taxon>Lophotrochozoa</taxon>
        <taxon>Mollusca</taxon>
        <taxon>Gastropoda</taxon>
        <taxon>Heterobranchia</taxon>
        <taxon>Euthyneura</taxon>
        <taxon>Tectipleura</taxon>
        <taxon>Aplysiida</taxon>
        <taxon>Aplysioidea</taxon>
        <taxon>Aplysiidae</taxon>
        <taxon>Aplysia</taxon>
    </lineage>
</organism>
<keyword evidence="3" id="KW-1185">Reference proteome</keyword>
<feature type="region of interest" description="Disordered" evidence="1">
    <location>
        <begin position="410"/>
        <end position="466"/>
    </location>
</feature>
<gene>
    <name evidence="4" type="primary">LOC101863364</name>
</gene>
<dbReference type="SUPFAM" id="SSF51445">
    <property type="entry name" value="(Trans)glycosidases"/>
    <property type="match status" value="1"/>
</dbReference>
<dbReference type="Pfam" id="PF03644">
    <property type="entry name" value="Glyco_hydro_85"/>
    <property type="match status" value="1"/>
</dbReference>
<dbReference type="RefSeq" id="XP_005104407.1">
    <property type="nucleotide sequence ID" value="XM_005104350.3"/>
</dbReference>
<dbReference type="InterPro" id="IPR017853">
    <property type="entry name" value="GH"/>
</dbReference>
<proteinExistence type="predicted"/>